<evidence type="ECO:0000256" key="4">
    <source>
        <dbReference type="ARBA" id="ARBA00023242"/>
    </source>
</evidence>
<keyword evidence="2" id="KW-0805">Transcription regulation</keyword>
<dbReference type="OrthoDB" id="1915602at2759"/>
<dbReference type="GO" id="GO:0046983">
    <property type="term" value="F:protein dimerization activity"/>
    <property type="evidence" value="ECO:0007669"/>
    <property type="project" value="InterPro"/>
</dbReference>
<dbReference type="Gene3D" id="4.10.280.10">
    <property type="entry name" value="Helix-loop-helix DNA-binding domain"/>
    <property type="match status" value="1"/>
</dbReference>
<dbReference type="SMART" id="SM00353">
    <property type="entry name" value="HLH"/>
    <property type="match status" value="1"/>
</dbReference>
<accession>A0A835IPU5</accession>
<reference evidence="7 8" key="1">
    <citation type="submission" date="2020-10" db="EMBL/GenBank/DDBJ databases">
        <title>The Coptis chinensis genome and diversification of protoberbering-type alkaloids.</title>
        <authorList>
            <person name="Wang B."/>
            <person name="Shu S."/>
            <person name="Song C."/>
            <person name="Liu Y."/>
        </authorList>
    </citation>
    <scope>NUCLEOTIDE SEQUENCE [LARGE SCALE GENOMIC DNA]</scope>
    <source>
        <strain evidence="7">HL-2020</strain>
        <tissue evidence="7">Leaf</tissue>
    </source>
</reference>
<evidence type="ECO:0000256" key="1">
    <source>
        <dbReference type="ARBA" id="ARBA00004123"/>
    </source>
</evidence>
<evidence type="ECO:0000256" key="2">
    <source>
        <dbReference type="ARBA" id="ARBA00023015"/>
    </source>
</evidence>
<evidence type="ECO:0000256" key="5">
    <source>
        <dbReference type="SAM" id="MobiDB-lite"/>
    </source>
</evidence>
<feature type="compositionally biased region" description="Low complexity" evidence="5">
    <location>
        <begin position="194"/>
        <end position="207"/>
    </location>
</feature>
<name>A0A835IPU5_9MAGN</name>
<dbReference type="Proteomes" id="UP000631114">
    <property type="component" value="Unassembled WGS sequence"/>
</dbReference>
<dbReference type="SUPFAM" id="SSF47459">
    <property type="entry name" value="HLH, helix-loop-helix DNA-binding domain"/>
    <property type="match status" value="1"/>
</dbReference>
<comment type="subcellular location">
    <subcellularLocation>
        <location evidence="1">Nucleus</location>
    </subcellularLocation>
</comment>
<feature type="region of interest" description="Disordered" evidence="5">
    <location>
        <begin position="145"/>
        <end position="247"/>
    </location>
</feature>
<dbReference type="GO" id="GO:0005634">
    <property type="term" value="C:nucleus"/>
    <property type="evidence" value="ECO:0007669"/>
    <property type="project" value="UniProtKB-SubCell"/>
</dbReference>
<dbReference type="PANTHER" id="PTHR12565">
    <property type="entry name" value="STEROL REGULATORY ELEMENT-BINDING PROTEIN"/>
    <property type="match status" value="1"/>
</dbReference>
<evidence type="ECO:0000259" key="6">
    <source>
        <dbReference type="PROSITE" id="PS50888"/>
    </source>
</evidence>
<protein>
    <recommendedName>
        <fullName evidence="6">BHLH domain-containing protein</fullName>
    </recommendedName>
</protein>
<dbReference type="InterPro" id="IPR011598">
    <property type="entry name" value="bHLH_dom"/>
</dbReference>
<evidence type="ECO:0000256" key="3">
    <source>
        <dbReference type="ARBA" id="ARBA00023163"/>
    </source>
</evidence>
<dbReference type="EMBL" id="JADFTS010000002">
    <property type="protein sequence ID" value="KAF9619483.1"/>
    <property type="molecule type" value="Genomic_DNA"/>
</dbReference>
<feature type="compositionally biased region" description="Basic and acidic residues" evidence="5">
    <location>
        <begin position="208"/>
        <end position="232"/>
    </location>
</feature>
<gene>
    <name evidence="7" type="ORF">IFM89_007231</name>
</gene>
<dbReference type="PANTHER" id="PTHR12565:SF456">
    <property type="entry name" value="BHLH DOMAIN-CONTAINING PROTEIN"/>
    <property type="match status" value="1"/>
</dbReference>
<proteinExistence type="predicted"/>
<evidence type="ECO:0000313" key="7">
    <source>
        <dbReference type="EMBL" id="KAF9619483.1"/>
    </source>
</evidence>
<dbReference type="Pfam" id="PF00010">
    <property type="entry name" value="HLH"/>
    <property type="match status" value="1"/>
</dbReference>
<dbReference type="InterPro" id="IPR036638">
    <property type="entry name" value="HLH_DNA-bd_sf"/>
</dbReference>
<dbReference type="AlphaFoldDB" id="A0A835IPU5"/>
<dbReference type="InterPro" id="IPR024097">
    <property type="entry name" value="bHLH_ZIP_TF"/>
</dbReference>
<comment type="caution">
    <text evidence="7">The sequence shown here is derived from an EMBL/GenBank/DDBJ whole genome shotgun (WGS) entry which is preliminary data.</text>
</comment>
<dbReference type="GO" id="GO:0003700">
    <property type="term" value="F:DNA-binding transcription factor activity"/>
    <property type="evidence" value="ECO:0007669"/>
    <property type="project" value="TreeGrafter"/>
</dbReference>
<dbReference type="PROSITE" id="PS50888">
    <property type="entry name" value="BHLH"/>
    <property type="match status" value="1"/>
</dbReference>
<feature type="domain" description="BHLH" evidence="6">
    <location>
        <begin position="239"/>
        <end position="289"/>
    </location>
</feature>
<sequence length="431" mass="47643">MNSTLTEMLHRTTQAEMSVLERQQARLKFQSQQNVSVSEQLQQSYFSDTQFNLMPNQGLMSNEMAIRELVNRSIKMDPAGLENGWPDFAKYPLSGAGFGSETTGFGSVENGYGGNGVDLVDYSLSRTSSCPTAMLEGRSVELGLSGKIGSVGGRESVKKRKVDKAQNSKVAAEEIRNKRMKGDSEEESKITEQNNSNSSISNNNNKTNNKETSADSVKEKSKASGDKSDYIHVRARRGQATDSHSLAERVRREKISERMKYLQDLVPGCNKITGKAGMLDEIINYVQSLQRQVEFLSMKLATVNPRLDFNIESLFTKESFPSSTSFPIGTAPELSNCAAYLPFNSLQQMVSSCGSDMAMSSSELALQRTRSAPLPDAFIDTSCFTQTQPSSTWETDLQNLYNVEFNQGRSPAFPPQSFTGILEANNLKMEM</sequence>
<dbReference type="FunFam" id="4.10.280.10:FF:000002">
    <property type="entry name" value="Basic helix-loop-helix transcription factor"/>
    <property type="match status" value="1"/>
</dbReference>
<keyword evidence="3" id="KW-0804">Transcription</keyword>
<dbReference type="CDD" id="cd18919">
    <property type="entry name" value="bHLH_AtBPE_like"/>
    <property type="match status" value="1"/>
</dbReference>
<evidence type="ECO:0000313" key="8">
    <source>
        <dbReference type="Proteomes" id="UP000631114"/>
    </source>
</evidence>
<feature type="compositionally biased region" description="Basic and acidic residues" evidence="5">
    <location>
        <begin position="163"/>
        <end position="190"/>
    </location>
</feature>
<keyword evidence="8" id="KW-1185">Reference proteome</keyword>
<keyword evidence="4" id="KW-0539">Nucleus</keyword>
<organism evidence="7 8">
    <name type="scientific">Coptis chinensis</name>
    <dbReference type="NCBI Taxonomy" id="261450"/>
    <lineage>
        <taxon>Eukaryota</taxon>
        <taxon>Viridiplantae</taxon>
        <taxon>Streptophyta</taxon>
        <taxon>Embryophyta</taxon>
        <taxon>Tracheophyta</taxon>
        <taxon>Spermatophyta</taxon>
        <taxon>Magnoliopsida</taxon>
        <taxon>Ranunculales</taxon>
        <taxon>Ranunculaceae</taxon>
        <taxon>Coptidoideae</taxon>
        <taxon>Coptis</taxon>
    </lineage>
</organism>